<dbReference type="Pfam" id="PF14716">
    <property type="entry name" value="HHH_8"/>
    <property type="match status" value="1"/>
</dbReference>
<evidence type="ECO:0000256" key="9">
    <source>
        <dbReference type="ARBA" id="ARBA00022842"/>
    </source>
</evidence>
<keyword evidence="17" id="KW-1185">Reference proteome</keyword>
<keyword evidence="5 13" id="KW-0479">Metal-binding</keyword>
<reference evidence="16 17" key="1">
    <citation type="journal article" date="2014" name="Mol. Plant">
        <title>Chromosome Scale Genome Assembly and Transcriptome Profiling of Nannochloropsis gaditana in Nitrogen Depletion.</title>
        <authorList>
            <person name="Corteggiani Carpinelli E."/>
            <person name="Telatin A."/>
            <person name="Vitulo N."/>
            <person name="Forcato C."/>
            <person name="D'Angelo M."/>
            <person name="Schiavon R."/>
            <person name="Vezzi A."/>
            <person name="Giacometti G.M."/>
            <person name="Morosinotto T."/>
            <person name="Valle G."/>
        </authorList>
    </citation>
    <scope>NUCLEOTIDE SEQUENCE [LARGE SCALE GENOMIC DNA]</scope>
    <source>
        <strain evidence="16 17">B-31</strain>
    </source>
</reference>
<evidence type="ECO:0000256" key="3">
    <source>
        <dbReference type="ARBA" id="ARBA00010015"/>
    </source>
</evidence>
<keyword evidence="8 13" id="KW-0378">Hydrolase</keyword>
<dbReference type="GO" id="GO:0005634">
    <property type="term" value="C:nucleus"/>
    <property type="evidence" value="ECO:0007669"/>
    <property type="project" value="UniProtKB-SubCell"/>
</dbReference>
<feature type="region of interest" description="Disordered" evidence="14">
    <location>
        <begin position="180"/>
        <end position="199"/>
    </location>
</feature>
<evidence type="ECO:0000259" key="15">
    <source>
        <dbReference type="SMART" id="SM00891"/>
    </source>
</evidence>
<dbReference type="GO" id="GO:0000727">
    <property type="term" value="P:double-strand break repair via break-induced replication"/>
    <property type="evidence" value="ECO:0007669"/>
    <property type="project" value="UniProtKB-UniRule"/>
</dbReference>
<dbReference type="InterPro" id="IPR006166">
    <property type="entry name" value="ERCC4_domain"/>
</dbReference>
<evidence type="ECO:0000256" key="11">
    <source>
        <dbReference type="ARBA" id="ARBA00023204"/>
    </source>
</evidence>
<evidence type="ECO:0000256" key="8">
    <source>
        <dbReference type="ARBA" id="ARBA00022801"/>
    </source>
</evidence>
<dbReference type="GO" id="GO:0046872">
    <property type="term" value="F:metal ion binding"/>
    <property type="evidence" value="ECO:0007669"/>
    <property type="project" value="UniProtKB-UniRule"/>
</dbReference>
<feature type="region of interest" description="Disordered" evidence="14">
    <location>
        <begin position="403"/>
        <end position="431"/>
    </location>
</feature>
<feature type="compositionally biased region" description="Basic and acidic residues" evidence="14">
    <location>
        <begin position="183"/>
        <end position="198"/>
    </location>
</feature>
<feature type="domain" description="ERCC4" evidence="15">
    <location>
        <begin position="355"/>
        <end position="485"/>
    </location>
</feature>
<keyword evidence="10 13" id="KW-0233">DNA recombination</keyword>
<keyword evidence="11 13" id="KW-0234">DNA repair</keyword>
<sequence>MEEDASSIKVWNNRLVAYVKTLELGAARRGSQLRYTYKSVAKALAKHPTRVTTAEEARQLKGVGPTIGRQLENFIVNTLHAEAHAPKSPLPSDRAKADDKAVSVDEASFSVAYLDEMMEDLLVASQTSTCSANTEAQYPLEDPNREMGTNPDTWSSRVDAPGCQSTDLSDANLLVVSDDESHECEGHGREEEGGKNKENLNVFPGAIERSAPWSSHEARRIHVVDVSDGESDGAIGGTCTGLDEGEEGEGGRATGGEGKDVHEVIGTGGERQASGSSSPRVPDGKGRKRKFFSRPEWQGGVEVEGVMGKGCQDVVGGRWWEESKVADVQGPSSRSLLDRLEETFGGTRPEEWEVVALLDRVEHENNPSIEATLLQAGICCEVRVLRLADVLWVARRRAEGRLGGDGGGRAAPGIAVEPGNAGSMREGGHPKEEEEEIMLRYMIERKTVPDLASSIKDGRYREQKGRMLGVGREIDRAFYLVEGRLEQLNDAIRPAALRTALISTQVVHGMPVLQTASLDQTIALLQRMHTRISHEFAHFLQAACGHNRLNSEGDFLPATESFDGVAQSERLSEYLQKHSKTFPLPASRIIPLAEYQHLCRKTVGNLSVRAMFTAQLCAIDKVSEAKSKAVVNAYSTPSRLALAMQSITEEEAVAALAVLPVPGQRQSVGRVAATNIYHVYR</sequence>
<name>W7TT28_9STRA</name>
<dbReference type="GO" id="GO:0031573">
    <property type="term" value="P:mitotic intra-S DNA damage checkpoint signaling"/>
    <property type="evidence" value="ECO:0007669"/>
    <property type="project" value="TreeGrafter"/>
</dbReference>
<comment type="caution">
    <text evidence="16">The sequence shown here is derived from an EMBL/GenBank/DDBJ whole genome shotgun (WGS) entry which is preliminary data.</text>
</comment>
<evidence type="ECO:0000256" key="2">
    <source>
        <dbReference type="ARBA" id="ARBA00004123"/>
    </source>
</evidence>
<evidence type="ECO:0000256" key="14">
    <source>
        <dbReference type="SAM" id="MobiDB-lite"/>
    </source>
</evidence>
<dbReference type="InterPro" id="IPR033309">
    <property type="entry name" value="Mus81"/>
</dbReference>
<dbReference type="CDD" id="cd20074">
    <property type="entry name" value="XPF_nuclease_Mus81"/>
    <property type="match status" value="1"/>
</dbReference>
<evidence type="ECO:0000313" key="17">
    <source>
        <dbReference type="Proteomes" id="UP000019335"/>
    </source>
</evidence>
<dbReference type="GO" id="GO:0048476">
    <property type="term" value="C:Holliday junction resolvase complex"/>
    <property type="evidence" value="ECO:0007669"/>
    <property type="project" value="UniProtKB-UniRule"/>
</dbReference>
<proteinExistence type="inferred from homology"/>
<dbReference type="GO" id="GO:0003677">
    <property type="term" value="F:DNA binding"/>
    <property type="evidence" value="ECO:0007669"/>
    <property type="project" value="UniProtKB-UniRule"/>
</dbReference>
<evidence type="ECO:0000256" key="4">
    <source>
        <dbReference type="ARBA" id="ARBA00022722"/>
    </source>
</evidence>
<dbReference type="AlphaFoldDB" id="W7TT28"/>
<feature type="region of interest" description="Disordered" evidence="14">
    <location>
        <begin position="239"/>
        <end position="293"/>
    </location>
</feature>
<comment type="cofactor">
    <cofactor evidence="1 13">
        <name>Mg(2+)</name>
        <dbReference type="ChEBI" id="CHEBI:18420"/>
    </cofactor>
</comment>
<dbReference type="InterPro" id="IPR027421">
    <property type="entry name" value="DNA_pol_lamdba_lyase_dom_sf"/>
</dbReference>
<keyword evidence="7 13" id="KW-0227">DNA damage</keyword>
<protein>
    <recommendedName>
        <fullName evidence="13">Crossover junction endonuclease MUS81</fullName>
        <ecNumber evidence="13">3.1.22.-</ecNumber>
    </recommendedName>
</protein>
<dbReference type="InterPro" id="IPR011335">
    <property type="entry name" value="Restrct_endonuc-II-like"/>
</dbReference>
<evidence type="ECO:0000256" key="1">
    <source>
        <dbReference type="ARBA" id="ARBA00001946"/>
    </source>
</evidence>
<gene>
    <name evidence="16" type="ORF">Naga_100136g17</name>
</gene>
<dbReference type="GO" id="GO:0048257">
    <property type="term" value="F:3'-flap endonuclease activity"/>
    <property type="evidence" value="ECO:0007669"/>
    <property type="project" value="TreeGrafter"/>
</dbReference>
<evidence type="ECO:0000313" key="16">
    <source>
        <dbReference type="EMBL" id="EWM29322.1"/>
    </source>
</evidence>
<evidence type="ECO:0000256" key="5">
    <source>
        <dbReference type="ARBA" id="ARBA00022723"/>
    </source>
</evidence>
<dbReference type="SUPFAM" id="SSF47802">
    <property type="entry name" value="DNA polymerase beta, N-terminal domain-like"/>
    <property type="match status" value="1"/>
</dbReference>
<dbReference type="InterPro" id="IPR010996">
    <property type="entry name" value="HHH_MUS81"/>
</dbReference>
<dbReference type="Gene3D" id="3.40.50.10130">
    <property type="match status" value="1"/>
</dbReference>
<dbReference type="GO" id="GO:0008821">
    <property type="term" value="F:crossover junction DNA endonuclease activity"/>
    <property type="evidence" value="ECO:0007669"/>
    <property type="project" value="UniProtKB-UniRule"/>
</dbReference>
<comment type="subunit">
    <text evidence="13">Interacts with EME1.</text>
</comment>
<feature type="region of interest" description="Disordered" evidence="14">
    <location>
        <begin position="133"/>
        <end position="159"/>
    </location>
</feature>
<evidence type="ECO:0000256" key="6">
    <source>
        <dbReference type="ARBA" id="ARBA00022759"/>
    </source>
</evidence>
<comment type="subcellular location">
    <subcellularLocation>
        <location evidence="2 13">Nucleus</location>
    </subcellularLocation>
</comment>
<accession>W7TT28</accession>
<evidence type="ECO:0000256" key="7">
    <source>
        <dbReference type="ARBA" id="ARBA00022763"/>
    </source>
</evidence>
<dbReference type="EC" id="3.1.22.-" evidence="13"/>
<evidence type="ECO:0000256" key="10">
    <source>
        <dbReference type="ARBA" id="ARBA00023172"/>
    </source>
</evidence>
<dbReference type="SMART" id="SM00891">
    <property type="entry name" value="ERCC4"/>
    <property type="match status" value="1"/>
</dbReference>
<dbReference type="EMBL" id="AZIL01000171">
    <property type="protein sequence ID" value="EWM29322.1"/>
    <property type="molecule type" value="Genomic_DNA"/>
</dbReference>
<evidence type="ECO:0000256" key="13">
    <source>
        <dbReference type="RuleBase" id="RU369042"/>
    </source>
</evidence>
<keyword evidence="4 13" id="KW-0540">Nuclease</keyword>
<comment type="similarity">
    <text evidence="3 13">Belongs to the XPF family.</text>
</comment>
<keyword evidence="6 13" id="KW-0255">Endonuclease</keyword>
<dbReference type="PANTHER" id="PTHR13451:SF0">
    <property type="entry name" value="CROSSOVER JUNCTION ENDONUCLEASE MUS81"/>
    <property type="match status" value="1"/>
</dbReference>
<organism evidence="16 17">
    <name type="scientific">Nannochloropsis gaditana</name>
    <dbReference type="NCBI Taxonomy" id="72520"/>
    <lineage>
        <taxon>Eukaryota</taxon>
        <taxon>Sar</taxon>
        <taxon>Stramenopiles</taxon>
        <taxon>Ochrophyta</taxon>
        <taxon>Eustigmatophyceae</taxon>
        <taxon>Eustigmatales</taxon>
        <taxon>Monodopsidaceae</taxon>
        <taxon>Nannochloropsis</taxon>
    </lineage>
</organism>
<keyword evidence="12 13" id="KW-0539">Nucleus</keyword>
<dbReference type="InterPro" id="IPR042530">
    <property type="entry name" value="EME1/EME2_C"/>
</dbReference>
<dbReference type="Gene3D" id="1.10.150.110">
    <property type="entry name" value="DNA polymerase beta, N-terminal domain-like"/>
    <property type="match status" value="1"/>
</dbReference>
<evidence type="ECO:0000256" key="12">
    <source>
        <dbReference type="ARBA" id="ARBA00023242"/>
    </source>
</evidence>
<dbReference type="SUPFAM" id="SSF52980">
    <property type="entry name" value="Restriction endonuclease-like"/>
    <property type="match status" value="1"/>
</dbReference>
<keyword evidence="9 13" id="KW-0460">Magnesium</keyword>
<dbReference type="Proteomes" id="UP000019335">
    <property type="component" value="Chromosome 3"/>
</dbReference>
<dbReference type="OrthoDB" id="5963188at2759"/>
<dbReference type="InterPro" id="IPR047416">
    <property type="entry name" value="XPF_nuclease_Mus81"/>
</dbReference>
<dbReference type="Pfam" id="PF02732">
    <property type="entry name" value="ERCC4"/>
    <property type="match status" value="1"/>
</dbReference>
<dbReference type="GO" id="GO:0000712">
    <property type="term" value="P:resolution of meiotic recombination intermediates"/>
    <property type="evidence" value="ECO:0007669"/>
    <property type="project" value="TreeGrafter"/>
</dbReference>
<dbReference type="GO" id="GO:0006308">
    <property type="term" value="P:DNA catabolic process"/>
    <property type="evidence" value="ECO:0007669"/>
    <property type="project" value="UniProtKB-UniRule"/>
</dbReference>
<dbReference type="PANTHER" id="PTHR13451">
    <property type="entry name" value="CLASS II CROSSOVER JUNCTION ENDONUCLEASE MUS81"/>
    <property type="match status" value="1"/>
</dbReference>
<comment type="function">
    <text evidence="13">Interacts with EME1 to form a DNA structure-specific endonuclease with substrate preference for branched DNA structures with a 5'-end at the branch nick. Typical substrates include 3'-flap structures, D-loops, replication forks and nicked Holliday junctions. May be required in mitosis for the processing of stalled or collapsed replication fork intermediates. May be required in meiosis for the repair of meiosis-specific double strand breaks subsequent to single-end invasion (SEI).</text>
</comment>
<dbReference type="Gene3D" id="1.10.150.670">
    <property type="entry name" value="Crossover junction endonuclease EME1, DNA-binding domain"/>
    <property type="match status" value="1"/>
</dbReference>